<name>A0A371EHS6_MUCPR</name>
<protein>
    <submittedName>
        <fullName evidence="1">Uncharacterized protein</fullName>
    </submittedName>
</protein>
<evidence type="ECO:0000313" key="1">
    <source>
        <dbReference type="EMBL" id="RDX65591.1"/>
    </source>
</evidence>
<sequence length="150" mass="17109">MEDETFGKESTLILERPFLMTARTKIDVHAGTFSMEFAMKHPIEDHSLFDIDLIDKLVEEYVQLNSSSEDIENFAGSTDLINYLGSLTKKADYEEVRDLPNSEDNHNDIADLDFEAKLSEMLDQVCNLEDLECANHEEVEVAETKRPFSA</sequence>
<feature type="non-terminal residue" evidence="1">
    <location>
        <position position="1"/>
    </location>
</feature>
<keyword evidence="2" id="KW-1185">Reference proteome</keyword>
<dbReference type="Proteomes" id="UP000257109">
    <property type="component" value="Unassembled WGS sequence"/>
</dbReference>
<evidence type="ECO:0000313" key="2">
    <source>
        <dbReference type="Proteomes" id="UP000257109"/>
    </source>
</evidence>
<organism evidence="1 2">
    <name type="scientific">Mucuna pruriens</name>
    <name type="common">Velvet bean</name>
    <name type="synonym">Dolichos pruriens</name>
    <dbReference type="NCBI Taxonomy" id="157652"/>
    <lineage>
        <taxon>Eukaryota</taxon>
        <taxon>Viridiplantae</taxon>
        <taxon>Streptophyta</taxon>
        <taxon>Embryophyta</taxon>
        <taxon>Tracheophyta</taxon>
        <taxon>Spermatophyta</taxon>
        <taxon>Magnoliopsida</taxon>
        <taxon>eudicotyledons</taxon>
        <taxon>Gunneridae</taxon>
        <taxon>Pentapetalae</taxon>
        <taxon>rosids</taxon>
        <taxon>fabids</taxon>
        <taxon>Fabales</taxon>
        <taxon>Fabaceae</taxon>
        <taxon>Papilionoideae</taxon>
        <taxon>50 kb inversion clade</taxon>
        <taxon>NPAAA clade</taxon>
        <taxon>indigoferoid/millettioid clade</taxon>
        <taxon>Phaseoleae</taxon>
        <taxon>Mucuna</taxon>
    </lineage>
</organism>
<proteinExistence type="predicted"/>
<dbReference type="EMBL" id="QJKJ01013824">
    <property type="protein sequence ID" value="RDX65591.1"/>
    <property type="molecule type" value="Genomic_DNA"/>
</dbReference>
<accession>A0A371EHS6</accession>
<comment type="caution">
    <text evidence="1">The sequence shown here is derived from an EMBL/GenBank/DDBJ whole genome shotgun (WGS) entry which is preliminary data.</text>
</comment>
<dbReference type="AlphaFoldDB" id="A0A371EHS6"/>
<gene>
    <name evidence="1" type="ORF">CR513_55740</name>
</gene>
<reference evidence="1" key="1">
    <citation type="submission" date="2018-05" db="EMBL/GenBank/DDBJ databases">
        <title>Draft genome of Mucuna pruriens seed.</title>
        <authorList>
            <person name="Nnadi N.E."/>
            <person name="Vos R."/>
            <person name="Hasami M.H."/>
            <person name="Devisetty U.K."/>
            <person name="Aguiy J.C."/>
        </authorList>
    </citation>
    <scope>NUCLEOTIDE SEQUENCE [LARGE SCALE GENOMIC DNA]</scope>
    <source>
        <strain evidence="1">JCA_2017</strain>
    </source>
</reference>